<feature type="transmembrane region" description="Helical" evidence="1">
    <location>
        <begin position="84"/>
        <end position="105"/>
    </location>
</feature>
<evidence type="ECO:0000256" key="1">
    <source>
        <dbReference type="SAM" id="Phobius"/>
    </source>
</evidence>
<evidence type="ECO:0000313" key="3">
    <source>
        <dbReference type="Proteomes" id="UP000199394"/>
    </source>
</evidence>
<dbReference type="AlphaFoldDB" id="A0A1H4CQB3"/>
<dbReference type="InterPro" id="IPR008407">
    <property type="entry name" value="Brnchd-chn_aa_trnsp_AzlD"/>
</dbReference>
<dbReference type="EMBL" id="FNRK01000017">
    <property type="protein sequence ID" value="SEA62606.1"/>
    <property type="molecule type" value="Genomic_DNA"/>
</dbReference>
<name>A0A1H4CQB3_9FIRM</name>
<keyword evidence="1" id="KW-0472">Membrane</keyword>
<gene>
    <name evidence="2" type="ORF">SAMN04515656_1178</name>
</gene>
<organism evidence="2 3">
    <name type="scientific">Eubacterium aggregans</name>
    <dbReference type="NCBI Taxonomy" id="81409"/>
    <lineage>
        <taxon>Bacteria</taxon>
        <taxon>Bacillati</taxon>
        <taxon>Bacillota</taxon>
        <taxon>Clostridia</taxon>
        <taxon>Eubacteriales</taxon>
        <taxon>Eubacteriaceae</taxon>
        <taxon>Eubacterium</taxon>
    </lineage>
</organism>
<keyword evidence="3" id="KW-1185">Reference proteome</keyword>
<accession>A0A1H4CQB3</accession>
<dbReference type="Proteomes" id="UP000199394">
    <property type="component" value="Unassembled WGS sequence"/>
</dbReference>
<sequence>MDTGLILAYIAVMAGVTYAIRVLPLVLFRKEIKSTFVRSFLYYIPYAVLGAMTFPAVFYSTGSVASATVGLVVAVFLAIKGKGLVTVAVLACVAVLAAEALMGFIA</sequence>
<feature type="transmembrane region" description="Helical" evidence="1">
    <location>
        <begin position="6"/>
        <end position="28"/>
    </location>
</feature>
<reference evidence="2 3" key="1">
    <citation type="submission" date="2016-10" db="EMBL/GenBank/DDBJ databases">
        <authorList>
            <person name="de Groot N.N."/>
        </authorList>
    </citation>
    <scope>NUCLEOTIDE SEQUENCE [LARGE SCALE GENOMIC DNA]</scope>
    <source>
        <strain evidence="2 3">SR12</strain>
    </source>
</reference>
<dbReference type="STRING" id="81409.SAMN04515656_1178"/>
<dbReference type="Pfam" id="PF05437">
    <property type="entry name" value="AzlD"/>
    <property type="match status" value="1"/>
</dbReference>
<proteinExistence type="predicted"/>
<dbReference type="RefSeq" id="WP_090308264.1">
    <property type="nucleotide sequence ID" value="NZ_FNRK01000017.1"/>
</dbReference>
<evidence type="ECO:0000313" key="2">
    <source>
        <dbReference type="EMBL" id="SEA62606.1"/>
    </source>
</evidence>
<keyword evidence="1" id="KW-0812">Transmembrane</keyword>
<feature type="transmembrane region" description="Helical" evidence="1">
    <location>
        <begin position="64"/>
        <end position="79"/>
    </location>
</feature>
<dbReference type="OrthoDB" id="9811308at2"/>
<protein>
    <submittedName>
        <fullName evidence="2">Branched-chain amino acid transport protein</fullName>
    </submittedName>
</protein>
<feature type="transmembrane region" description="Helical" evidence="1">
    <location>
        <begin position="40"/>
        <end position="58"/>
    </location>
</feature>
<keyword evidence="1" id="KW-1133">Transmembrane helix</keyword>